<dbReference type="GO" id="GO:0004691">
    <property type="term" value="F:cAMP-dependent protein kinase activity"/>
    <property type="evidence" value="ECO:0007669"/>
    <property type="project" value="TreeGrafter"/>
</dbReference>
<keyword evidence="4" id="KW-0418">Kinase</keyword>
<dbReference type="SUPFAM" id="SSF56112">
    <property type="entry name" value="Protein kinase-like (PK-like)"/>
    <property type="match status" value="1"/>
</dbReference>
<dbReference type="Proteomes" id="UP000002729">
    <property type="component" value="Unassembled WGS sequence"/>
</dbReference>
<protein>
    <recommendedName>
        <fullName evidence="13">Protein kinase domain-containing protein</fullName>
    </recommendedName>
</protein>
<dbReference type="SMART" id="SM00220">
    <property type="entry name" value="S_TKc"/>
    <property type="match status" value="1"/>
</dbReference>
<evidence type="ECO:0000256" key="2">
    <source>
        <dbReference type="ARBA" id="ARBA00022679"/>
    </source>
</evidence>
<dbReference type="AlphaFoldDB" id="F0YPZ9"/>
<dbReference type="PROSITE" id="PS51285">
    <property type="entry name" value="AGC_KINASE_CTER"/>
    <property type="match status" value="1"/>
</dbReference>
<dbReference type="PROSITE" id="PS00107">
    <property type="entry name" value="PROTEIN_KINASE_ATP"/>
    <property type="match status" value="1"/>
</dbReference>
<evidence type="ECO:0008006" key="13">
    <source>
        <dbReference type="Google" id="ProtNLM"/>
    </source>
</evidence>
<keyword evidence="12" id="KW-1185">Reference proteome</keyword>
<dbReference type="GeneID" id="20222832"/>
<accession>F0YPZ9</accession>
<dbReference type="RefSeq" id="XP_009042490.1">
    <property type="nucleotide sequence ID" value="XM_009044242.1"/>
</dbReference>
<dbReference type="eggNOG" id="KOG0616">
    <property type="taxonomic scope" value="Eukaryota"/>
</dbReference>
<dbReference type="PROSITE" id="PS50011">
    <property type="entry name" value="PROTEIN_KINASE_DOM"/>
    <property type="match status" value="1"/>
</dbReference>
<comment type="similarity">
    <text evidence="7">Belongs to the protein kinase superfamily.</text>
</comment>
<feature type="compositionally biased region" description="Basic and acidic residues" evidence="8">
    <location>
        <begin position="325"/>
        <end position="342"/>
    </location>
</feature>
<dbReference type="InParanoid" id="F0YPZ9"/>
<evidence type="ECO:0000256" key="6">
    <source>
        <dbReference type="PROSITE-ProRule" id="PRU10141"/>
    </source>
</evidence>
<evidence type="ECO:0000256" key="5">
    <source>
        <dbReference type="ARBA" id="ARBA00022840"/>
    </source>
</evidence>
<dbReference type="Gene3D" id="1.10.510.10">
    <property type="entry name" value="Transferase(Phosphotransferase) domain 1"/>
    <property type="match status" value="1"/>
</dbReference>
<evidence type="ECO:0000256" key="3">
    <source>
        <dbReference type="ARBA" id="ARBA00022741"/>
    </source>
</evidence>
<dbReference type="GO" id="GO:0005524">
    <property type="term" value="F:ATP binding"/>
    <property type="evidence" value="ECO:0007669"/>
    <property type="project" value="UniProtKB-UniRule"/>
</dbReference>
<feature type="region of interest" description="Disordered" evidence="8">
    <location>
        <begin position="315"/>
        <end position="350"/>
    </location>
</feature>
<name>F0YPZ9_AURAN</name>
<feature type="domain" description="Protein kinase" evidence="9">
    <location>
        <begin position="30"/>
        <end position="291"/>
    </location>
</feature>
<dbReference type="InterPro" id="IPR000961">
    <property type="entry name" value="AGC-kinase_C"/>
</dbReference>
<dbReference type="Gene3D" id="3.30.200.20">
    <property type="entry name" value="Phosphorylase Kinase, domain 1"/>
    <property type="match status" value="1"/>
</dbReference>
<feature type="binding site" evidence="6">
    <location>
        <position position="59"/>
    </location>
    <ligand>
        <name>ATP</name>
        <dbReference type="ChEBI" id="CHEBI:30616"/>
    </ligand>
</feature>
<evidence type="ECO:0000256" key="8">
    <source>
        <dbReference type="SAM" id="MobiDB-lite"/>
    </source>
</evidence>
<dbReference type="PANTHER" id="PTHR24353">
    <property type="entry name" value="CYCLIC NUCLEOTIDE-DEPENDENT PROTEIN KINASE"/>
    <property type="match status" value="1"/>
</dbReference>
<evidence type="ECO:0000256" key="4">
    <source>
        <dbReference type="ARBA" id="ARBA00022777"/>
    </source>
</evidence>
<evidence type="ECO:0000256" key="7">
    <source>
        <dbReference type="RuleBase" id="RU000304"/>
    </source>
</evidence>
<dbReference type="PROSITE" id="PS00108">
    <property type="entry name" value="PROTEIN_KINASE_ST"/>
    <property type="match status" value="1"/>
</dbReference>
<gene>
    <name evidence="11" type="ORF">AURANDRAFT_59702</name>
</gene>
<dbReference type="InterPro" id="IPR017441">
    <property type="entry name" value="Protein_kinase_ATP_BS"/>
</dbReference>
<feature type="compositionally biased region" description="Acidic residues" evidence="8">
    <location>
        <begin position="315"/>
        <end position="324"/>
    </location>
</feature>
<dbReference type="SMART" id="SM00133">
    <property type="entry name" value="S_TK_X"/>
    <property type="match status" value="1"/>
</dbReference>
<dbReference type="FunFam" id="3.30.200.20:FF:000042">
    <property type="entry name" value="Aurora kinase A"/>
    <property type="match status" value="1"/>
</dbReference>
<proteinExistence type="inferred from homology"/>
<feature type="domain" description="AGC-kinase C-terminal" evidence="10">
    <location>
        <begin position="292"/>
        <end position="350"/>
    </location>
</feature>
<dbReference type="KEGG" id="aaf:AURANDRAFT_59702"/>
<keyword evidence="3 6" id="KW-0547">Nucleotide-binding</keyword>
<sequence>MGADERSNAVVPDVPIYEGPTIKATSTNDFIITTTLGKGSFGRVRLARHKESNTLWALKILKKKEVLQHNAIEHVFREKKILAALSHPFIVNMAVAFDDPRSAGPSLFFVYIVLEFVQGGPFDTRLRGEGQLKDDESAFYTAQIVHIFEYMHAKCYLYRDLKPDNLILDMTGYIKLADFGFAVYCETLTKTLCGTPDYMAPEIIENGGYGKGVDWWALGIVLCEMLTGKTPFVADDPMETYKLILKNSPKWPSDLEGAGKAAVKKYLTKNASERMGNGKSGGEECKKHKFYKAIEWGKLLARELQAPYDPFVNFEEDTSNFDEYPESKGDPELPEYTEDRPDPFVNFNET</sequence>
<dbReference type="InterPro" id="IPR008271">
    <property type="entry name" value="Ser/Thr_kinase_AS"/>
</dbReference>
<dbReference type="PANTHER" id="PTHR24353:SF37">
    <property type="entry name" value="CAMP-DEPENDENT PROTEIN KINASE CATALYTIC SUBUNIT PRKX"/>
    <property type="match status" value="1"/>
</dbReference>
<dbReference type="OrthoDB" id="63267at2759"/>
<dbReference type="GO" id="GO:0005952">
    <property type="term" value="C:cAMP-dependent protein kinase complex"/>
    <property type="evidence" value="ECO:0007669"/>
    <property type="project" value="TreeGrafter"/>
</dbReference>
<organism evidence="12">
    <name type="scientific">Aureococcus anophagefferens</name>
    <name type="common">Harmful bloom alga</name>
    <dbReference type="NCBI Taxonomy" id="44056"/>
    <lineage>
        <taxon>Eukaryota</taxon>
        <taxon>Sar</taxon>
        <taxon>Stramenopiles</taxon>
        <taxon>Ochrophyta</taxon>
        <taxon>Pelagophyceae</taxon>
        <taxon>Pelagomonadales</taxon>
        <taxon>Pelagomonadaceae</taxon>
        <taxon>Aureococcus</taxon>
    </lineage>
</organism>
<evidence type="ECO:0000256" key="1">
    <source>
        <dbReference type="ARBA" id="ARBA00022527"/>
    </source>
</evidence>
<dbReference type="InterPro" id="IPR011009">
    <property type="entry name" value="Kinase-like_dom_sf"/>
</dbReference>
<keyword evidence="2" id="KW-0808">Transferase</keyword>
<keyword evidence="1 7" id="KW-0723">Serine/threonine-protein kinase</keyword>
<keyword evidence="5 6" id="KW-0067">ATP-binding</keyword>
<dbReference type="Pfam" id="PF00069">
    <property type="entry name" value="Pkinase"/>
    <property type="match status" value="1"/>
</dbReference>
<dbReference type="EMBL" id="GL833306">
    <property type="protein sequence ID" value="EGB02809.1"/>
    <property type="molecule type" value="Genomic_DNA"/>
</dbReference>
<evidence type="ECO:0000259" key="9">
    <source>
        <dbReference type="PROSITE" id="PS50011"/>
    </source>
</evidence>
<dbReference type="InterPro" id="IPR000719">
    <property type="entry name" value="Prot_kinase_dom"/>
</dbReference>
<evidence type="ECO:0000259" key="10">
    <source>
        <dbReference type="PROSITE" id="PS51285"/>
    </source>
</evidence>
<evidence type="ECO:0000313" key="11">
    <source>
        <dbReference type="EMBL" id="EGB02809.1"/>
    </source>
</evidence>
<reference evidence="11 12" key="1">
    <citation type="journal article" date="2011" name="Proc. Natl. Acad. Sci. U.S.A.">
        <title>Niche of harmful alga Aureococcus anophagefferens revealed through ecogenomics.</title>
        <authorList>
            <person name="Gobler C.J."/>
            <person name="Berry D.L."/>
            <person name="Dyhrman S.T."/>
            <person name="Wilhelm S.W."/>
            <person name="Salamov A."/>
            <person name="Lobanov A.V."/>
            <person name="Zhang Y."/>
            <person name="Collier J.L."/>
            <person name="Wurch L.L."/>
            <person name="Kustka A.B."/>
            <person name="Dill B.D."/>
            <person name="Shah M."/>
            <person name="VerBerkmoes N.C."/>
            <person name="Kuo A."/>
            <person name="Terry A."/>
            <person name="Pangilinan J."/>
            <person name="Lindquist E.A."/>
            <person name="Lucas S."/>
            <person name="Paulsen I.T."/>
            <person name="Hattenrath-Lehmann T.K."/>
            <person name="Talmage S.C."/>
            <person name="Walker E.A."/>
            <person name="Koch F."/>
            <person name="Burson A.M."/>
            <person name="Marcoval M.A."/>
            <person name="Tang Y.Z."/>
            <person name="Lecleir G.R."/>
            <person name="Coyne K.J."/>
            <person name="Berg G.M."/>
            <person name="Bertrand E.M."/>
            <person name="Saito M.A."/>
            <person name="Gladyshev V.N."/>
            <person name="Grigoriev I.V."/>
        </authorList>
    </citation>
    <scope>NUCLEOTIDE SEQUENCE [LARGE SCALE GENOMIC DNA]</scope>
    <source>
        <strain evidence="12">CCMP 1984</strain>
    </source>
</reference>
<evidence type="ECO:0000313" key="12">
    <source>
        <dbReference type="Proteomes" id="UP000002729"/>
    </source>
</evidence>